<organism evidence="1">
    <name type="scientific">viral metagenome</name>
    <dbReference type="NCBI Taxonomy" id="1070528"/>
    <lineage>
        <taxon>unclassified sequences</taxon>
        <taxon>metagenomes</taxon>
        <taxon>organismal metagenomes</taxon>
    </lineage>
</organism>
<comment type="caution">
    <text evidence="1">The sequence shown here is derived from an EMBL/GenBank/DDBJ whole genome shotgun (WGS) entry which is preliminary data.</text>
</comment>
<sequence length="197" mass="22592">MDTREPVRISLLGVFVDLRLPRGDALPADLAYTVQNTTARVALAVEGLDGIWVVKHERDDGAVVIRHWIGRDLSDLVSRRWHVREARACEFYRDDYATIWQSCALLLSSQLTHVADWSTRKDQTSVEFIDDNHEVRHTCGSPADQERFVVVMLIAEQKCDVAWCAQRAIASAIRGSNRRCQYCNTHLTRTRSDYIEY</sequence>
<name>A0A2V0RHS7_9ZZZZ</name>
<proteinExistence type="predicted"/>
<accession>A0A2V0RHS7</accession>
<dbReference type="AlphaFoldDB" id="A0A2V0RHS7"/>
<dbReference type="EMBL" id="BDQA01000601">
    <property type="protein sequence ID" value="GBH22078.1"/>
    <property type="molecule type" value="Genomic_RNA"/>
</dbReference>
<evidence type="ECO:0000313" key="1">
    <source>
        <dbReference type="EMBL" id="GBH22078.1"/>
    </source>
</evidence>
<protein>
    <submittedName>
        <fullName evidence="1">Uncharacterized protein</fullName>
    </submittedName>
</protein>
<reference evidence="1" key="1">
    <citation type="submission" date="2017-04" db="EMBL/GenBank/DDBJ databases">
        <title>Unveiling RNA virosphere associated with marine microorganisms.</title>
        <authorList>
            <person name="Urayama S."/>
            <person name="Takaki Y."/>
            <person name="Nishi S."/>
            <person name="Yoshida Y."/>
            <person name="Deguchi S."/>
            <person name="Takai K."/>
            <person name="Nunoura T."/>
        </authorList>
    </citation>
    <scope>NUCLEOTIDE SEQUENCE</scope>
</reference>